<feature type="compositionally biased region" description="Low complexity" evidence="6">
    <location>
        <begin position="285"/>
        <end position="294"/>
    </location>
</feature>
<comment type="caution">
    <text evidence="8">The sequence shown here is derived from an EMBL/GenBank/DDBJ whole genome shotgun (WGS) entry which is preliminary data.</text>
</comment>
<dbReference type="PANTHER" id="PTHR30213:SF1">
    <property type="entry name" value="INNER MEMBRANE PROTEIN YHJD"/>
    <property type="match status" value="1"/>
</dbReference>
<evidence type="ECO:0000313" key="8">
    <source>
        <dbReference type="EMBL" id="MBB2900106.1"/>
    </source>
</evidence>
<evidence type="ECO:0000313" key="9">
    <source>
        <dbReference type="Proteomes" id="UP000533269"/>
    </source>
</evidence>
<keyword evidence="2" id="KW-1003">Cell membrane</keyword>
<feature type="region of interest" description="Disordered" evidence="6">
    <location>
        <begin position="281"/>
        <end position="301"/>
    </location>
</feature>
<organism evidence="8 9">
    <name type="scientific">Kineococcus radiotolerans</name>
    <dbReference type="NCBI Taxonomy" id="131568"/>
    <lineage>
        <taxon>Bacteria</taxon>
        <taxon>Bacillati</taxon>
        <taxon>Actinomycetota</taxon>
        <taxon>Actinomycetes</taxon>
        <taxon>Kineosporiales</taxon>
        <taxon>Kineosporiaceae</taxon>
        <taxon>Kineococcus</taxon>
    </lineage>
</organism>
<feature type="transmembrane region" description="Helical" evidence="7">
    <location>
        <begin position="143"/>
        <end position="165"/>
    </location>
</feature>
<feature type="transmembrane region" description="Helical" evidence="7">
    <location>
        <begin position="26"/>
        <end position="53"/>
    </location>
</feature>
<name>A0A7W4XVJ7_KINRA</name>
<dbReference type="EMBL" id="JACHVY010000001">
    <property type="protein sequence ID" value="MBB2900106.1"/>
    <property type="molecule type" value="Genomic_DNA"/>
</dbReference>
<feature type="transmembrane region" description="Helical" evidence="7">
    <location>
        <begin position="210"/>
        <end position="237"/>
    </location>
</feature>
<evidence type="ECO:0000256" key="6">
    <source>
        <dbReference type="SAM" id="MobiDB-lite"/>
    </source>
</evidence>
<accession>A0A7W4XVJ7</accession>
<dbReference type="Proteomes" id="UP000533269">
    <property type="component" value="Unassembled WGS sequence"/>
</dbReference>
<evidence type="ECO:0000256" key="5">
    <source>
        <dbReference type="ARBA" id="ARBA00023136"/>
    </source>
</evidence>
<evidence type="ECO:0000256" key="1">
    <source>
        <dbReference type="ARBA" id="ARBA00004651"/>
    </source>
</evidence>
<comment type="subcellular location">
    <subcellularLocation>
        <location evidence="1">Cell membrane</location>
        <topology evidence="1">Multi-pass membrane protein</topology>
    </subcellularLocation>
</comment>
<dbReference type="RefSeq" id="WP_183390500.1">
    <property type="nucleotide sequence ID" value="NZ_JACHVY010000001.1"/>
</dbReference>
<dbReference type="GO" id="GO:0005886">
    <property type="term" value="C:plasma membrane"/>
    <property type="evidence" value="ECO:0007669"/>
    <property type="project" value="UniProtKB-SubCell"/>
</dbReference>
<dbReference type="InterPro" id="IPR017039">
    <property type="entry name" value="Virul_fac_BrkB"/>
</dbReference>
<sequence length="301" mass="31728">MRGHRAHAWLRALFADVRTRLQGHDLFLVSAGVTFYAAIALVPSLVVVVRLLAALIGPERVLDLAGSVGRALPTAQGAGEVVRGLVATAVDVGWVPALVALVPATVYGEGLRRGFARVSVRHPEPAPPAVRGRIGAWKVRLKALPLLLLAPAGFLAVLEVAPFLVRLFGSGVPGSALGVYIALNVDWLVVSPVLVYVYRVLGPVRPGWWAAIWGGYATGAFVSGFLQGFVLFLAIPVDLGAPFGGYTQVGGAVAVCLWLWVFTALTVYGYAVTLELQRRRGGPRAGAPRPGAGATPVDRRP</sequence>
<proteinExistence type="predicted"/>
<evidence type="ECO:0000256" key="7">
    <source>
        <dbReference type="SAM" id="Phobius"/>
    </source>
</evidence>
<reference evidence="8 9" key="1">
    <citation type="submission" date="2020-08" db="EMBL/GenBank/DDBJ databases">
        <title>The Agave Microbiome: Exploring the role of microbial communities in plant adaptations to desert environments.</title>
        <authorList>
            <person name="Partida-Martinez L.P."/>
        </authorList>
    </citation>
    <scope>NUCLEOTIDE SEQUENCE [LARGE SCALE GENOMIC DNA]</scope>
    <source>
        <strain evidence="8 9">AS2.23</strain>
    </source>
</reference>
<keyword evidence="5 7" id="KW-0472">Membrane</keyword>
<evidence type="ECO:0000256" key="2">
    <source>
        <dbReference type="ARBA" id="ARBA00022475"/>
    </source>
</evidence>
<evidence type="ECO:0000256" key="4">
    <source>
        <dbReference type="ARBA" id="ARBA00022989"/>
    </source>
</evidence>
<dbReference type="PANTHER" id="PTHR30213">
    <property type="entry name" value="INNER MEMBRANE PROTEIN YHJD"/>
    <property type="match status" value="1"/>
</dbReference>
<feature type="transmembrane region" description="Helical" evidence="7">
    <location>
        <begin position="249"/>
        <end position="271"/>
    </location>
</feature>
<protein>
    <submittedName>
        <fullName evidence="8">Membrane protein</fullName>
    </submittedName>
</protein>
<reference evidence="8 9" key="2">
    <citation type="submission" date="2020-08" db="EMBL/GenBank/DDBJ databases">
        <authorList>
            <person name="Partida-Martinez L."/>
            <person name="Huntemann M."/>
            <person name="Clum A."/>
            <person name="Wang J."/>
            <person name="Palaniappan K."/>
            <person name="Ritter S."/>
            <person name="Chen I.-M."/>
            <person name="Stamatis D."/>
            <person name="Reddy T."/>
            <person name="O'Malley R."/>
            <person name="Daum C."/>
            <person name="Shapiro N."/>
            <person name="Ivanova N."/>
            <person name="Kyrpides N."/>
            <person name="Woyke T."/>
        </authorList>
    </citation>
    <scope>NUCLEOTIDE SEQUENCE [LARGE SCALE GENOMIC DNA]</scope>
    <source>
        <strain evidence="8 9">AS2.23</strain>
    </source>
</reference>
<keyword evidence="3 7" id="KW-0812">Transmembrane</keyword>
<keyword evidence="4 7" id="KW-1133">Transmembrane helix</keyword>
<feature type="transmembrane region" description="Helical" evidence="7">
    <location>
        <begin position="177"/>
        <end position="198"/>
    </location>
</feature>
<evidence type="ECO:0000256" key="3">
    <source>
        <dbReference type="ARBA" id="ARBA00022692"/>
    </source>
</evidence>
<gene>
    <name evidence="8" type="ORF">FHR75_000894</name>
</gene>
<dbReference type="Pfam" id="PF03631">
    <property type="entry name" value="Virul_fac_BrkB"/>
    <property type="match status" value="1"/>
</dbReference>
<dbReference type="AlphaFoldDB" id="A0A7W4XVJ7"/>